<feature type="transmembrane region" description="Helical" evidence="1">
    <location>
        <begin position="6"/>
        <end position="26"/>
    </location>
</feature>
<dbReference type="EMBL" id="MZ156064">
    <property type="protein sequence ID" value="QWK44948.1"/>
    <property type="molecule type" value="Genomic_DNA"/>
</dbReference>
<sequence length="41" mass="4894">MRLTPFKLLSILLIIILLYADLPNLIKQLKKKLKNYRKRGI</sequence>
<dbReference type="AlphaFoldDB" id="A0A8F0FD02"/>
<protein>
    <submittedName>
        <fullName evidence="2">Uncharacterized protein</fullName>
    </submittedName>
</protein>
<keyword evidence="1" id="KW-1133">Transmembrane helix</keyword>
<keyword evidence="1" id="KW-0812">Transmembrane</keyword>
<name>A0A8F0FD02_9PHAE</name>
<evidence type="ECO:0000256" key="1">
    <source>
        <dbReference type="SAM" id="Phobius"/>
    </source>
</evidence>
<gene>
    <name evidence="2" type="primary">orf41</name>
</gene>
<geneLocation type="mitochondrion" evidence="2"/>
<reference evidence="2" key="1">
    <citation type="journal article" date="2021" name="Genome Biol. Evol.">
        <title>Genomic rearrangements and sequence evolution across brown algal organelles.</title>
        <authorList>
            <person name="Starko S."/>
            <person name="Bringloe T.T."/>
            <person name="Gomez M.S."/>
            <person name="Darby H."/>
            <person name="Graham S.W."/>
            <person name="Martone P.T."/>
        </authorList>
    </citation>
    <scope>NUCLEOTIDE SEQUENCE</scope>
</reference>
<keyword evidence="1" id="KW-0472">Membrane</keyword>
<organism evidence="2">
    <name type="scientific">Protohalopteris sp</name>
    <dbReference type="NCBI Taxonomy" id="2843287"/>
    <lineage>
        <taxon>Eukaryota</taxon>
        <taxon>Sar</taxon>
        <taxon>Stramenopiles</taxon>
        <taxon>Ochrophyta</taxon>
        <taxon>PX clade</taxon>
        <taxon>Phaeophyceae</taxon>
        <taxon>Sphacelariales</taxon>
        <taxon>Stypocaulaceae</taxon>
        <taxon>Protohalopteris</taxon>
    </lineage>
</organism>
<evidence type="ECO:0000313" key="2">
    <source>
        <dbReference type="EMBL" id="QWK44948.1"/>
    </source>
</evidence>
<keyword evidence="2" id="KW-0496">Mitochondrion</keyword>
<accession>A0A8F0FD02</accession>
<proteinExistence type="predicted"/>